<dbReference type="CDD" id="cd11648">
    <property type="entry name" value="RsmI"/>
    <property type="match status" value="1"/>
</dbReference>
<keyword evidence="2" id="KW-0698">rRNA processing</keyword>
<dbReference type="GO" id="GO:0006364">
    <property type="term" value="P:rRNA processing"/>
    <property type="evidence" value="ECO:0007669"/>
    <property type="project" value="UniProtKB-KW"/>
</dbReference>
<evidence type="ECO:0000256" key="3">
    <source>
        <dbReference type="ARBA" id="ARBA00022603"/>
    </source>
</evidence>
<dbReference type="InterPro" id="IPR008189">
    <property type="entry name" value="rRNA_ssu_MeTfrase_I"/>
</dbReference>
<evidence type="ECO:0000259" key="6">
    <source>
        <dbReference type="Pfam" id="PF00590"/>
    </source>
</evidence>
<dbReference type="PIRSF" id="PIRSF005917">
    <property type="entry name" value="MTase_YraL"/>
    <property type="match status" value="1"/>
</dbReference>
<evidence type="ECO:0000256" key="4">
    <source>
        <dbReference type="ARBA" id="ARBA00022679"/>
    </source>
</evidence>
<evidence type="ECO:0000256" key="5">
    <source>
        <dbReference type="ARBA" id="ARBA00022691"/>
    </source>
</evidence>
<keyword evidence="3" id="KW-0489">Methyltransferase</keyword>
<dbReference type="InterPro" id="IPR035996">
    <property type="entry name" value="4pyrrol_Methylase_sf"/>
</dbReference>
<dbReference type="PROSITE" id="PS01296">
    <property type="entry name" value="RSMI"/>
    <property type="match status" value="1"/>
</dbReference>
<protein>
    <recommendedName>
        <fullName evidence="6">Tetrapyrrole methylase domain-containing protein</fullName>
    </recommendedName>
</protein>
<dbReference type="InterPro" id="IPR018063">
    <property type="entry name" value="SAM_MeTrfase_RsmI_CS"/>
</dbReference>
<dbReference type="InterPro" id="IPR014776">
    <property type="entry name" value="4pyrrole_Mease_sub2"/>
</dbReference>
<name>A0A381SVY1_9ZZZZ</name>
<keyword evidence="5" id="KW-0949">S-adenosyl-L-methionine</keyword>
<sequence length="278" mass="32044">MNNFLPGLYIVSTPIGNLEDITLRALNVLKNSDQILCEDTRRSLKLLNYYDIKKKLISNHKFNEKKILGPIIKLIKSGKMISIISDAGTPALSDPGLILIRECIKEKIKIFPIPGVSAITTAMSVSGYDEKYFFYGFLPKKEKEIESKIKELKDFNFNIVFFIPAVRINFYLNCFKKVFFGRKIFIGREMTKIHETFYRENLDDFRGFKGSLKGELTVVLSGKKAKNSKENVLNEEKLKSEITKYLKRYTLKDVVKLISEKNNLPKKQVYSLCLSIKK</sequence>
<dbReference type="Pfam" id="PF00590">
    <property type="entry name" value="TP_methylase"/>
    <property type="match status" value="1"/>
</dbReference>
<feature type="domain" description="Tetrapyrrole methylase" evidence="6">
    <location>
        <begin position="8"/>
        <end position="204"/>
    </location>
</feature>
<gene>
    <name evidence="7" type="ORF">METZ01_LOCUS58347</name>
</gene>
<evidence type="ECO:0000313" key="7">
    <source>
        <dbReference type="EMBL" id="SVA05493.1"/>
    </source>
</evidence>
<dbReference type="PANTHER" id="PTHR46111:SF1">
    <property type="entry name" value="RIBOSOMAL RNA SMALL SUBUNIT METHYLTRANSFERASE I"/>
    <property type="match status" value="1"/>
</dbReference>
<dbReference type="NCBIfam" id="TIGR00096">
    <property type="entry name" value="16S rRNA (cytidine(1402)-2'-O)-methyltransferase"/>
    <property type="match status" value="1"/>
</dbReference>
<dbReference type="HAMAP" id="MF_01877">
    <property type="entry name" value="16SrRNA_methyltr_I"/>
    <property type="match status" value="1"/>
</dbReference>
<proteinExistence type="inferred from homology"/>
<reference evidence="7" key="1">
    <citation type="submission" date="2018-05" db="EMBL/GenBank/DDBJ databases">
        <authorList>
            <person name="Lanie J.A."/>
            <person name="Ng W.-L."/>
            <person name="Kazmierczak K.M."/>
            <person name="Andrzejewski T.M."/>
            <person name="Davidsen T.M."/>
            <person name="Wayne K.J."/>
            <person name="Tettelin H."/>
            <person name="Glass J.I."/>
            <person name="Rusch D."/>
            <person name="Podicherti R."/>
            <person name="Tsui H.-C.T."/>
            <person name="Winkler M.E."/>
        </authorList>
    </citation>
    <scope>NUCLEOTIDE SEQUENCE</scope>
</reference>
<evidence type="ECO:0000256" key="2">
    <source>
        <dbReference type="ARBA" id="ARBA00022552"/>
    </source>
</evidence>
<dbReference type="EMBL" id="UINC01003345">
    <property type="protein sequence ID" value="SVA05493.1"/>
    <property type="molecule type" value="Genomic_DNA"/>
</dbReference>
<dbReference type="SUPFAM" id="SSF53790">
    <property type="entry name" value="Tetrapyrrole methylase"/>
    <property type="match status" value="1"/>
</dbReference>
<dbReference type="Gene3D" id="3.40.1010.10">
    <property type="entry name" value="Cobalt-precorrin-4 Transmethylase, Domain 1"/>
    <property type="match status" value="1"/>
</dbReference>
<dbReference type="GO" id="GO:0032259">
    <property type="term" value="P:methylation"/>
    <property type="evidence" value="ECO:0007669"/>
    <property type="project" value="UniProtKB-KW"/>
</dbReference>
<accession>A0A381SVY1</accession>
<organism evidence="7">
    <name type="scientific">marine metagenome</name>
    <dbReference type="NCBI Taxonomy" id="408172"/>
    <lineage>
        <taxon>unclassified sequences</taxon>
        <taxon>metagenomes</taxon>
        <taxon>ecological metagenomes</taxon>
    </lineage>
</organism>
<dbReference type="InterPro" id="IPR014777">
    <property type="entry name" value="4pyrrole_Mease_sub1"/>
</dbReference>
<evidence type="ECO:0000256" key="1">
    <source>
        <dbReference type="ARBA" id="ARBA00022490"/>
    </source>
</evidence>
<keyword evidence="1" id="KW-0963">Cytoplasm</keyword>
<dbReference type="GO" id="GO:0008168">
    <property type="term" value="F:methyltransferase activity"/>
    <property type="evidence" value="ECO:0007669"/>
    <property type="project" value="UniProtKB-KW"/>
</dbReference>
<dbReference type="AlphaFoldDB" id="A0A381SVY1"/>
<dbReference type="PANTHER" id="PTHR46111">
    <property type="entry name" value="RIBOSOMAL RNA SMALL SUBUNIT METHYLTRANSFERASE I"/>
    <property type="match status" value="1"/>
</dbReference>
<dbReference type="InterPro" id="IPR000878">
    <property type="entry name" value="4pyrrol_Mease"/>
</dbReference>
<dbReference type="FunFam" id="3.40.1010.10:FF:000007">
    <property type="entry name" value="Ribosomal RNA small subunit methyltransferase I"/>
    <property type="match status" value="1"/>
</dbReference>
<keyword evidence="4" id="KW-0808">Transferase</keyword>
<dbReference type="Gene3D" id="3.30.950.10">
    <property type="entry name" value="Methyltransferase, Cobalt-precorrin-4 Transmethylase, Domain 2"/>
    <property type="match status" value="1"/>
</dbReference>